<dbReference type="PROSITE" id="PS51462">
    <property type="entry name" value="NUDIX"/>
    <property type="match status" value="1"/>
</dbReference>
<proteinExistence type="predicted"/>
<dbReference type="Pfam" id="PF00293">
    <property type="entry name" value="NUDIX"/>
    <property type="match status" value="1"/>
</dbReference>
<feature type="domain" description="Nudix hydrolase" evidence="2">
    <location>
        <begin position="20"/>
        <end position="144"/>
    </location>
</feature>
<dbReference type="AlphaFoldDB" id="A0A0C1TRR3"/>
<dbReference type="InterPro" id="IPR015797">
    <property type="entry name" value="NUDIX_hydrolase-like_dom_sf"/>
</dbReference>
<reference evidence="3 4" key="1">
    <citation type="submission" date="2015-01" db="EMBL/GenBank/DDBJ databases">
        <title>Genome sequence of the anaerobic bacterium Geobacter soli GSS01, a dissimilatory Fe(III) reducer from soil.</title>
        <authorList>
            <person name="Yang G."/>
            <person name="Zhou S."/>
        </authorList>
    </citation>
    <scope>NUCLEOTIDE SEQUENCE [LARGE SCALE GENOMIC DNA]</scope>
    <source>
        <strain evidence="3 4">GSS01</strain>
    </source>
</reference>
<gene>
    <name evidence="3" type="ORF">SE37_04580</name>
</gene>
<dbReference type="CDD" id="cd18873">
    <property type="entry name" value="NUDIX_NadM_like"/>
    <property type="match status" value="1"/>
</dbReference>
<dbReference type="GO" id="GO:0016787">
    <property type="term" value="F:hydrolase activity"/>
    <property type="evidence" value="ECO:0007669"/>
    <property type="project" value="UniProtKB-KW"/>
</dbReference>
<keyword evidence="1 3" id="KW-0378">Hydrolase</keyword>
<dbReference type="EMBL" id="JXBL01000001">
    <property type="protein sequence ID" value="KIE41953.1"/>
    <property type="molecule type" value="Genomic_DNA"/>
</dbReference>
<dbReference type="PRINTS" id="PR00502">
    <property type="entry name" value="NUDIXFAMILY"/>
</dbReference>
<comment type="caution">
    <text evidence="3">The sequence shown here is derived from an EMBL/GenBank/DDBJ whole genome shotgun (WGS) entry which is preliminary data.</text>
</comment>
<dbReference type="InterPro" id="IPR000086">
    <property type="entry name" value="NUDIX_hydrolase_dom"/>
</dbReference>
<keyword evidence="4" id="KW-1185">Reference proteome</keyword>
<accession>A0A0C1TRR3</accession>
<organism evidence="3 4">
    <name type="scientific">Geobacter soli</name>
    <dbReference type="NCBI Taxonomy" id="1510391"/>
    <lineage>
        <taxon>Bacteria</taxon>
        <taxon>Pseudomonadati</taxon>
        <taxon>Thermodesulfobacteriota</taxon>
        <taxon>Desulfuromonadia</taxon>
        <taxon>Geobacterales</taxon>
        <taxon>Geobacteraceae</taxon>
        <taxon>Geobacter</taxon>
    </lineage>
</organism>
<evidence type="ECO:0000256" key="1">
    <source>
        <dbReference type="ARBA" id="ARBA00022801"/>
    </source>
</evidence>
<evidence type="ECO:0000313" key="4">
    <source>
        <dbReference type="Proteomes" id="UP000031433"/>
    </source>
</evidence>
<protein>
    <submittedName>
        <fullName evidence="3">NUDIX hydrolase</fullName>
    </submittedName>
</protein>
<dbReference type="PANTHER" id="PTHR43736">
    <property type="entry name" value="ADP-RIBOSE PYROPHOSPHATASE"/>
    <property type="match status" value="1"/>
</dbReference>
<dbReference type="Proteomes" id="UP000031433">
    <property type="component" value="Unassembled WGS sequence"/>
</dbReference>
<name>A0A0C1TRR3_9BACT</name>
<evidence type="ECO:0000313" key="3">
    <source>
        <dbReference type="EMBL" id="KIE41953.1"/>
    </source>
</evidence>
<evidence type="ECO:0000259" key="2">
    <source>
        <dbReference type="PROSITE" id="PS51462"/>
    </source>
</evidence>
<dbReference type="RefSeq" id="WP_039644069.1">
    <property type="nucleotide sequence ID" value="NZ_JXBL01000001.1"/>
</dbReference>
<dbReference type="InterPro" id="IPR020476">
    <property type="entry name" value="Nudix_hydrolase"/>
</dbReference>
<dbReference type="PANTHER" id="PTHR43736:SF1">
    <property type="entry name" value="DIHYDRONEOPTERIN TRIPHOSPHATE DIPHOSPHATASE"/>
    <property type="match status" value="1"/>
</dbReference>
<dbReference type="Gene3D" id="3.90.79.10">
    <property type="entry name" value="Nucleoside Triphosphate Pyrophosphohydrolase"/>
    <property type="match status" value="1"/>
</dbReference>
<sequence length="150" mass="16462">MPFEYLSCPRCGAKVRAYRNPVPTVDIIIETPDGIVLIERKNEPLGWALPGGFVDYGETLEAAAVREAWEETSLRISGLRLLGCYSDPRRDARRHTISTVFIASAQGTPRAGDDAAGLAVFPSNKLPATLCFDHRKILDDYLLVTGLISD</sequence>
<dbReference type="SUPFAM" id="SSF55811">
    <property type="entry name" value="Nudix"/>
    <property type="match status" value="1"/>
</dbReference>